<proteinExistence type="predicted"/>
<evidence type="ECO:0000313" key="3">
    <source>
        <dbReference type="Proteomes" id="UP000034164"/>
    </source>
</evidence>
<sequence length="119" mass="13559">MNQTLKQAIRWAAGQAPRSNPVKRKNTRIIVSNFADDPALATHGDFIWAVIKNTAHTSHNDSRPHITLHIKTADMTARKTTRAVHIYSKNDKEEEYESFRLFEERSDKESDGTPGDQVE</sequence>
<evidence type="ECO:0000313" key="2">
    <source>
        <dbReference type="EMBL" id="KKZ63891.1"/>
    </source>
</evidence>
<dbReference type="EMBL" id="LCZI01000904">
    <property type="protein sequence ID" value="KKZ63891.1"/>
    <property type="molecule type" value="Genomic_DNA"/>
</dbReference>
<gene>
    <name evidence="2" type="ORF">EMCG_01793</name>
</gene>
<dbReference type="AlphaFoldDB" id="A0A0G2J9F5"/>
<feature type="region of interest" description="Disordered" evidence="1">
    <location>
        <begin position="99"/>
        <end position="119"/>
    </location>
</feature>
<accession>A0A0G2J9F5</accession>
<evidence type="ECO:0000256" key="1">
    <source>
        <dbReference type="SAM" id="MobiDB-lite"/>
    </source>
</evidence>
<dbReference type="VEuPathDB" id="FungiDB:EMCG_01793"/>
<protein>
    <submittedName>
        <fullName evidence="2">Uncharacterized protein</fullName>
    </submittedName>
</protein>
<feature type="compositionally biased region" description="Basic and acidic residues" evidence="1">
    <location>
        <begin position="99"/>
        <end position="111"/>
    </location>
</feature>
<dbReference type="OrthoDB" id="3911445at2759"/>
<name>A0A0G2J9F5_9EURO</name>
<organism evidence="2 3">
    <name type="scientific">[Emmonsia] crescens</name>
    <dbReference type="NCBI Taxonomy" id="73230"/>
    <lineage>
        <taxon>Eukaryota</taxon>
        <taxon>Fungi</taxon>
        <taxon>Dikarya</taxon>
        <taxon>Ascomycota</taxon>
        <taxon>Pezizomycotina</taxon>
        <taxon>Eurotiomycetes</taxon>
        <taxon>Eurotiomycetidae</taxon>
        <taxon>Onygenales</taxon>
        <taxon>Ajellomycetaceae</taxon>
        <taxon>Emergomyces</taxon>
    </lineage>
</organism>
<comment type="caution">
    <text evidence="2">The sequence shown here is derived from an EMBL/GenBank/DDBJ whole genome shotgun (WGS) entry which is preliminary data.</text>
</comment>
<dbReference type="Proteomes" id="UP000034164">
    <property type="component" value="Unassembled WGS sequence"/>
</dbReference>
<reference evidence="3" key="1">
    <citation type="journal article" date="2015" name="PLoS Genet.">
        <title>The dynamic genome and transcriptome of the human fungal pathogen Blastomyces and close relative Emmonsia.</title>
        <authorList>
            <person name="Munoz J.F."/>
            <person name="Gauthier G.M."/>
            <person name="Desjardins C.A."/>
            <person name="Gallo J.E."/>
            <person name="Holder J."/>
            <person name="Sullivan T.D."/>
            <person name="Marty A.J."/>
            <person name="Carmen J.C."/>
            <person name="Chen Z."/>
            <person name="Ding L."/>
            <person name="Gujja S."/>
            <person name="Magrini V."/>
            <person name="Misas E."/>
            <person name="Mitreva M."/>
            <person name="Priest M."/>
            <person name="Saif S."/>
            <person name="Whiston E.A."/>
            <person name="Young S."/>
            <person name="Zeng Q."/>
            <person name="Goldman W.E."/>
            <person name="Mardis E.R."/>
            <person name="Taylor J.W."/>
            <person name="McEwen J.G."/>
            <person name="Clay O.K."/>
            <person name="Klein B.S."/>
            <person name="Cuomo C.A."/>
        </authorList>
    </citation>
    <scope>NUCLEOTIDE SEQUENCE [LARGE SCALE GENOMIC DNA]</scope>
    <source>
        <strain evidence="3">UAMH 3008</strain>
    </source>
</reference>